<protein>
    <submittedName>
        <fullName evidence="1">Uncharacterized protein</fullName>
    </submittedName>
</protein>
<keyword evidence="2" id="KW-1185">Reference proteome</keyword>
<name>A0A0W0RVF9_LEGBO</name>
<dbReference type="PATRIC" id="fig|447.4.peg.987"/>
<organism evidence="1 2">
    <name type="scientific">Legionella bozemanae</name>
    <name type="common">Fluoribacter bozemanae</name>
    <dbReference type="NCBI Taxonomy" id="447"/>
    <lineage>
        <taxon>Bacteria</taxon>
        <taxon>Pseudomonadati</taxon>
        <taxon>Pseudomonadota</taxon>
        <taxon>Gammaproteobacteria</taxon>
        <taxon>Legionellales</taxon>
        <taxon>Legionellaceae</taxon>
        <taxon>Legionella</taxon>
    </lineage>
</organism>
<dbReference type="Gene3D" id="2.30.110.10">
    <property type="entry name" value="Electron Transport, Fmn-binding Protein, Chain A"/>
    <property type="match status" value="1"/>
</dbReference>
<accession>A0A0W0RVF9</accession>
<dbReference type="InterPro" id="IPR012349">
    <property type="entry name" value="Split_barrel_FMN-bd"/>
</dbReference>
<proteinExistence type="predicted"/>
<dbReference type="SUPFAM" id="SSF50475">
    <property type="entry name" value="FMN-binding split barrel"/>
    <property type="match status" value="1"/>
</dbReference>
<gene>
    <name evidence="1" type="ORF">Lboz_0912</name>
</gene>
<evidence type="ECO:0000313" key="2">
    <source>
        <dbReference type="Proteomes" id="UP000054695"/>
    </source>
</evidence>
<dbReference type="STRING" id="447.Lboz_0912"/>
<dbReference type="RefSeq" id="WP_259293203.1">
    <property type="nucleotide sequence ID" value="NZ_UGGY01000001.1"/>
</dbReference>
<dbReference type="Proteomes" id="UP000054695">
    <property type="component" value="Unassembled WGS sequence"/>
</dbReference>
<dbReference type="AlphaFoldDB" id="A0A0W0RVF9"/>
<reference evidence="1 2" key="1">
    <citation type="submission" date="2015-11" db="EMBL/GenBank/DDBJ databases">
        <title>Genomic analysis of 38 Legionella species identifies large and diverse effector repertoires.</title>
        <authorList>
            <person name="Burstein D."/>
            <person name="Amaro F."/>
            <person name="Zusman T."/>
            <person name="Lifshitz Z."/>
            <person name="Cohen O."/>
            <person name="Gilbert J.A."/>
            <person name="Pupko T."/>
            <person name="Shuman H.A."/>
            <person name="Segal G."/>
        </authorList>
    </citation>
    <scope>NUCLEOTIDE SEQUENCE [LARGE SCALE GENOMIC DNA]</scope>
    <source>
        <strain evidence="1 2">WIGA</strain>
    </source>
</reference>
<dbReference type="EMBL" id="LNXU01000012">
    <property type="protein sequence ID" value="KTC74925.1"/>
    <property type="molecule type" value="Genomic_DNA"/>
</dbReference>
<evidence type="ECO:0000313" key="1">
    <source>
        <dbReference type="EMBL" id="KTC74925.1"/>
    </source>
</evidence>
<comment type="caution">
    <text evidence="1">The sequence shown here is derived from an EMBL/GenBank/DDBJ whole genome shotgun (WGS) entry which is preliminary data.</text>
</comment>
<sequence>MNIYFYDVFFILLKKIMLIDSSELIQAVELYLYHWFSFPRDKVFAQVTTVMHQKPHIRTMDLYHVTPNGSLIFLTDTRSPKWAHLNHCPNVGVCLANPEHGQIIVEGIAVLHTSQNNLPLASLYWQNYLDEYWRNYYLTHSDTSNGISLSFGVIQIIPALWQVLEINKNDFLKGSRMEYKFKNGMWIKNQLPLF</sequence>